<name>A0AB39V928_9FUSO</name>
<dbReference type="RefSeq" id="WP_021743217.1">
    <property type="nucleotide sequence ID" value="NZ_CP165646.1"/>
</dbReference>
<dbReference type="EMBL" id="CP165646">
    <property type="protein sequence ID" value="XDU63857.1"/>
    <property type="molecule type" value="Genomic_DNA"/>
</dbReference>
<dbReference type="KEGG" id="lmes:AB8B23_07880"/>
<protein>
    <submittedName>
        <fullName evidence="1">Uncharacterized protein</fullName>
    </submittedName>
</protein>
<dbReference type="AlphaFoldDB" id="A0AB39V928"/>
<proteinExistence type="predicted"/>
<evidence type="ECO:0000313" key="1">
    <source>
        <dbReference type="EMBL" id="XDU63857.1"/>
    </source>
</evidence>
<gene>
    <name evidence="1" type="ORF">AB8B23_07880</name>
</gene>
<sequence length="177" mass="21159">MDVKGVFEKFKKQIKISYPDILVGFEEIEEYYRVYYYLKGFNIKDMNFHKIMGTAILETFYENGIFNLGQTFISLEEAKKVFPELNKEIIISRMDLTKEYRRELKMMVAIEEKMKIELEKIRDKERIIKEFEIEKNTNEFNNEIKKFINKLNITNAEKYLESLSWDNKKVSGLSSAA</sequence>
<accession>A0AB39V928</accession>
<organism evidence="1">
    <name type="scientific">Leptotrichia mesophila</name>
    <dbReference type="NCBI Taxonomy" id="3239303"/>
    <lineage>
        <taxon>Bacteria</taxon>
        <taxon>Fusobacteriati</taxon>
        <taxon>Fusobacteriota</taxon>
        <taxon>Fusobacteriia</taxon>
        <taxon>Fusobacteriales</taxon>
        <taxon>Leptotrichiaceae</taxon>
        <taxon>Leptotrichia</taxon>
    </lineage>
</organism>
<reference evidence="1" key="1">
    <citation type="submission" date="2024-07" db="EMBL/GenBank/DDBJ databases">
        <authorList>
            <person name="Li X.-J."/>
            <person name="Wang X."/>
        </authorList>
    </citation>
    <scope>NUCLEOTIDE SEQUENCE</scope>
    <source>
        <strain evidence="1">HSP-342</strain>
    </source>
</reference>